<reference evidence="2" key="1">
    <citation type="journal article" date="2015" name="PLoS ONE">
        <title>An Insight into the Sialome of the Lone Star Tick, Amblyomma americanum, with a Glimpse on Its Time Dependent Gene Expression.</title>
        <authorList>
            <person name="Karim S."/>
            <person name="Ribeiro J.M."/>
        </authorList>
    </citation>
    <scope>NUCLEOTIDE SEQUENCE</scope>
    <source>
        <tissue evidence="2">Salivary gland</tissue>
    </source>
</reference>
<proteinExistence type="evidence at transcript level"/>
<dbReference type="PROSITE" id="PS51257">
    <property type="entry name" value="PROKAR_LIPOPROTEIN"/>
    <property type="match status" value="1"/>
</dbReference>
<evidence type="ECO:0000256" key="1">
    <source>
        <dbReference type="SAM" id="Phobius"/>
    </source>
</evidence>
<keyword evidence="1" id="KW-1133">Transmembrane helix</keyword>
<dbReference type="AlphaFoldDB" id="A0A0C9SDB5"/>
<sequence length="120" mass="13280">MGRTYTLTTNVVGVILFGCIFFGVSVSVPVLILEIRSGTLLVPSTMPEGPSEPSQPNPTTVLCSEMQRQRDPSLFSGTDGKDIDDWLASYEHVSSYNRWDDSVKLSNVLFYLTTLPINTF</sequence>
<feature type="non-terminal residue" evidence="2">
    <location>
        <position position="120"/>
    </location>
</feature>
<dbReference type="EMBL" id="GBZX01000803">
    <property type="protein sequence ID" value="JAG91937.1"/>
    <property type="molecule type" value="mRNA"/>
</dbReference>
<organism evidence="2">
    <name type="scientific">Amblyomma americanum</name>
    <name type="common">Lone star tick</name>
    <dbReference type="NCBI Taxonomy" id="6943"/>
    <lineage>
        <taxon>Eukaryota</taxon>
        <taxon>Metazoa</taxon>
        <taxon>Ecdysozoa</taxon>
        <taxon>Arthropoda</taxon>
        <taxon>Chelicerata</taxon>
        <taxon>Arachnida</taxon>
        <taxon>Acari</taxon>
        <taxon>Parasitiformes</taxon>
        <taxon>Ixodida</taxon>
        <taxon>Ixodoidea</taxon>
        <taxon>Ixodidae</taxon>
        <taxon>Amblyomminae</taxon>
        <taxon>Amblyomma</taxon>
    </lineage>
</organism>
<evidence type="ECO:0000313" key="2">
    <source>
        <dbReference type="EMBL" id="JAG91937.1"/>
    </source>
</evidence>
<protein>
    <submittedName>
        <fullName evidence="2">Putative secreted protein</fullName>
    </submittedName>
</protein>
<feature type="transmembrane region" description="Helical" evidence="1">
    <location>
        <begin position="12"/>
        <end position="33"/>
    </location>
</feature>
<keyword evidence="1" id="KW-0472">Membrane</keyword>
<name>A0A0C9SDB5_AMBAM</name>
<keyword evidence="1" id="KW-0812">Transmembrane</keyword>
<accession>A0A0C9SDB5</accession>